<dbReference type="Proteomes" id="UP000027222">
    <property type="component" value="Unassembled WGS sequence"/>
</dbReference>
<dbReference type="HOGENOM" id="CLU_004580_0_0_1"/>
<feature type="compositionally biased region" description="Low complexity" evidence="2">
    <location>
        <begin position="1315"/>
        <end position="1330"/>
    </location>
</feature>
<sequence length="1523" mass="172021">MSTWNLGIDDVSEETRAFKDKLASKDGHIAAQQDRIAKQAADLDELKERLNEALHKLTAETKRALRLDADLQQRSEDLRNEKIASENAKAALVGAQEKNRSTALEMRQLESTLERISYTSDEHSSRSAKLEREKSILEARVRELESNLHEVTQPTPTTTPGRRAIARPRSSSLSNFRITTLEQDLLEVRGSLAKKETDLQAASQKLAQVQKDLIKADNEKSATEKKLTAEVEAFKASLLDKEEELAYLRGQQADGSREDELLRRIEEDDAKIAALELMMRGEPSSKELKEKLRRMESQLKEEQRRLAEGEQHRVELIREKEEALDELEDAHRGFQRLAQELQDRDARDQALKAKATKSLETCDDPLMNDDSCLIDMDTLEPCSAEHQPAPPPDPAIHMYINDDAIAQIERLLFAIDRLRGERDSLKRDVQFLESESRFAIEALEAKLSASLSTTSNTHTLATIDQLRMEMDEMNAQFIATNDRNTASLHEKDLQIKSLGMQVLGLAIALGHTTNYAESSGPSQEHLLDLKELGERYYVAILSLEATTNERDDLLIQLQNKDLDWENDVEPVRLAEQDARHHLEEAMHEIAELNNQLEDVESERDALALQVTNLTTDLQIAQDELTNAESRYTNLQFHQLSSMTSNEATRTLREHIEELENRVMRRNELVGILQHDVRRLDTNLRLQEERLGEMTNELEMMAAQKDAMVEDCADAREARDEALSRVEALEEEFENLEGRHSDNQVVITGLIAVVADTVTRARDAVRHARDQTSGAQNHLSAVQQSLNEKIRSLSGQSDEQRDELEKSKLDLTQRQTEVEELSLLAQKLQEEKAKADAELAALREADHDSTISNLQSRNHELEVRLQQIPLAHSTDEDAERDLVQLKLQHAEALGVLQGRLVETESALEELQTRYTSSLDGHQRTQEEAKKSMDDLRQQLEGTLETLSELEQIRDHFTILEKDHAKMLSELRGQLAEASDSHREALDASEALRIEKNQIIADLERLQQSQEALLRSQGDKHVVQQELERKVQLLQGRFEEETRLSEISKEEAARLSLRLQEEVEGRAHDLKAHKVALSSADNRHERAQEAISKLQDDLVERQQALEETQMHLSASEEEKTGLQQEITTLEADVQKSKSLCRYLESQVKDSEHLVTTLRGDIDHLKSDLSRSEKAWKAAEVNLSLQNAQHKRETAEFQRELSAYRSRPNLDHALAELEERNNEMEELLRAKCTEIEENDDRVLEMLKEKKKLSAKVESLNRKVQNLQAKLAAAKASSGALSHPEQQITSQVSVPFTAPFTAQTQQIDQTPQSASATFSRPRSATVAATTTRPPTETPREASRKPSSRVVSGPSSLPRPKTPERNRTITPVFRSRTPERRLATDVDPLPSAVVIGKKRAAPDDFEACENMPVQAFNADGEDVENKTPRVRRVLNSLQSGFTPVRHQSSRPTAAMPSPRRNTVASRSPPNFISDLTNSPYQNIPSTLPSSSAKPSSKRSWLGKIRGSSHQTVDRSAGMRSLFDRGESS</sequence>
<evidence type="ECO:0000256" key="2">
    <source>
        <dbReference type="SAM" id="MobiDB-lite"/>
    </source>
</evidence>
<reference evidence="4" key="1">
    <citation type="journal article" date="2014" name="Proc. Natl. Acad. Sci. U.S.A.">
        <title>Extensive sampling of basidiomycete genomes demonstrates inadequacy of the white-rot/brown-rot paradigm for wood decay fungi.</title>
        <authorList>
            <person name="Riley R."/>
            <person name="Salamov A.A."/>
            <person name="Brown D.W."/>
            <person name="Nagy L.G."/>
            <person name="Floudas D."/>
            <person name="Held B.W."/>
            <person name="Levasseur A."/>
            <person name="Lombard V."/>
            <person name="Morin E."/>
            <person name="Otillar R."/>
            <person name="Lindquist E.A."/>
            <person name="Sun H."/>
            <person name="LaButti K.M."/>
            <person name="Schmutz J."/>
            <person name="Jabbour D."/>
            <person name="Luo H."/>
            <person name="Baker S.E."/>
            <person name="Pisabarro A.G."/>
            <person name="Walton J.D."/>
            <person name="Blanchette R.A."/>
            <person name="Henrissat B."/>
            <person name="Martin F."/>
            <person name="Cullen D."/>
            <person name="Hibbett D.S."/>
            <person name="Grigoriev I.V."/>
        </authorList>
    </citation>
    <scope>NUCLEOTIDE SEQUENCE [LARGE SCALE GENOMIC DNA]</scope>
    <source>
        <strain evidence="4">CBS 339.88</strain>
    </source>
</reference>
<dbReference type="PANTHER" id="PTHR23159">
    <property type="entry name" value="CENTROSOMAL PROTEIN 2"/>
    <property type="match status" value="1"/>
</dbReference>
<accession>A0A067TR80</accession>
<feature type="coiled-coil region" evidence="1">
    <location>
        <begin position="408"/>
        <end position="435"/>
    </location>
</feature>
<feature type="region of interest" description="Disordered" evidence="2">
    <location>
        <begin position="151"/>
        <end position="170"/>
    </location>
</feature>
<feature type="coiled-coil region" evidence="1">
    <location>
        <begin position="192"/>
        <end position="244"/>
    </location>
</feature>
<dbReference type="PANTHER" id="PTHR23159:SF60">
    <property type="entry name" value="SPINDLE ASSEMBLY ABNORMAL PROTEIN 4"/>
    <property type="match status" value="1"/>
</dbReference>
<dbReference type="STRING" id="685588.A0A067TR80"/>
<feature type="coiled-coil region" evidence="1">
    <location>
        <begin position="1075"/>
        <end position="1130"/>
    </location>
</feature>
<feature type="coiled-coil region" evidence="1">
    <location>
        <begin position="1184"/>
        <end position="1273"/>
    </location>
</feature>
<gene>
    <name evidence="3" type="ORF">GALMADRAFT_218825</name>
</gene>
<feature type="coiled-coil region" evidence="1">
    <location>
        <begin position="120"/>
        <end position="147"/>
    </location>
</feature>
<keyword evidence="1" id="KW-0175">Coiled coil</keyword>
<feature type="coiled-coil region" evidence="1">
    <location>
        <begin position="892"/>
        <end position="1042"/>
    </location>
</feature>
<proteinExistence type="predicted"/>
<feature type="coiled-coil region" evidence="1">
    <location>
        <begin position="676"/>
        <end position="738"/>
    </location>
</feature>
<evidence type="ECO:0000256" key="1">
    <source>
        <dbReference type="SAM" id="Coils"/>
    </source>
</evidence>
<feature type="compositionally biased region" description="Polar residues" evidence="2">
    <location>
        <begin position="1437"/>
        <end position="1446"/>
    </location>
</feature>
<feature type="region of interest" description="Disordered" evidence="2">
    <location>
        <begin position="1300"/>
        <end position="1378"/>
    </location>
</feature>
<feature type="compositionally biased region" description="Low complexity" evidence="2">
    <location>
        <begin position="154"/>
        <end position="169"/>
    </location>
</feature>
<dbReference type="OrthoDB" id="10255344at2759"/>
<feature type="region of interest" description="Disordered" evidence="2">
    <location>
        <begin position="1437"/>
        <end position="1523"/>
    </location>
</feature>
<evidence type="ECO:0000313" key="3">
    <source>
        <dbReference type="EMBL" id="KDR85735.1"/>
    </source>
</evidence>
<keyword evidence="4" id="KW-1185">Reference proteome</keyword>
<protein>
    <submittedName>
        <fullName evidence="3">Uncharacterized protein</fullName>
    </submittedName>
</protein>
<feature type="coiled-coil region" evidence="1">
    <location>
        <begin position="285"/>
        <end position="344"/>
    </location>
</feature>
<evidence type="ECO:0000313" key="4">
    <source>
        <dbReference type="Proteomes" id="UP000027222"/>
    </source>
</evidence>
<organism evidence="3 4">
    <name type="scientific">Galerina marginata (strain CBS 339.88)</name>
    <dbReference type="NCBI Taxonomy" id="685588"/>
    <lineage>
        <taxon>Eukaryota</taxon>
        <taxon>Fungi</taxon>
        <taxon>Dikarya</taxon>
        <taxon>Basidiomycota</taxon>
        <taxon>Agaricomycotina</taxon>
        <taxon>Agaricomycetes</taxon>
        <taxon>Agaricomycetidae</taxon>
        <taxon>Agaricales</taxon>
        <taxon>Agaricineae</taxon>
        <taxon>Strophariaceae</taxon>
        <taxon>Galerina</taxon>
    </lineage>
</organism>
<feature type="compositionally biased region" description="Polar residues" evidence="2">
    <location>
        <begin position="1454"/>
        <end position="1478"/>
    </location>
</feature>
<name>A0A067TR80_GALM3</name>
<feature type="compositionally biased region" description="Low complexity" evidence="2">
    <location>
        <begin position="1479"/>
        <end position="1494"/>
    </location>
</feature>
<feature type="coiled-coil region" evidence="1">
    <location>
        <begin position="29"/>
        <end position="67"/>
    </location>
</feature>
<feature type="compositionally biased region" description="Polar residues" evidence="2">
    <location>
        <begin position="1300"/>
        <end position="1314"/>
    </location>
</feature>
<feature type="coiled-coil region" evidence="1">
    <location>
        <begin position="575"/>
        <end position="630"/>
    </location>
</feature>
<feature type="region of interest" description="Disordered" evidence="2">
    <location>
        <begin position="790"/>
        <end position="810"/>
    </location>
</feature>
<dbReference type="EMBL" id="KL142367">
    <property type="protein sequence ID" value="KDR85735.1"/>
    <property type="molecule type" value="Genomic_DNA"/>
</dbReference>